<organism evidence="2 3">
    <name type="scientific">Cucumis melo var. makuwa</name>
    <name type="common">Oriental melon</name>
    <dbReference type="NCBI Taxonomy" id="1194695"/>
    <lineage>
        <taxon>Eukaryota</taxon>
        <taxon>Viridiplantae</taxon>
        <taxon>Streptophyta</taxon>
        <taxon>Embryophyta</taxon>
        <taxon>Tracheophyta</taxon>
        <taxon>Spermatophyta</taxon>
        <taxon>Magnoliopsida</taxon>
        <taxon>eudicotyledons</taxon>
        <taxon>Gunneridae</taxon>
        <taxon>Pentapetalae</taxon>
        <taxon>rosids</taxon>
        <taxon>fabids</taxon>
        <taxon>Cucurbitales</taxon>
        <taxon>Cucurbitaceae</taxon>
        <taxon>Benincaseae</taxon>
        <taxon>Cucumis</taxon>
    </lineage>
</organism>
<protein>
    <submittedName>
        <fullName evidence="2">Uncharacterized protein</fullName>
    </submittedName>
</protein>
<proteinExistence type="predicted"/>
<evidence type="ECO:0000256" key="1">
    <source>
        <dbReference type="SAM" id="MobiDB-lite"/>
    </source>
</evidence>
<sequence length="217" mass="24278">MNEVLGKWENHHLQKKKKRKQTLISFSQPSPSPDPTQSVAPSPLATADCLSIRASSLKPNRPSFAIRQPSQVVCRSCVTVEAHAPAASVALSARYPSLFVTLRQPSFKASTRQPRVEPCKHPCRATPTTREPQPSRQAFFKGNCYNLDIRTSLLGKRVLLLNSIEQISRCFLGFTKDQLVPTGSQIARVRERVNSEAEAEVRAKASWRMTRSDRDEP</sequence>
<reference evidence="2 3" key="1">
    <citation type="submission" date="2019-08" db="EMBL/GenBank/DDBJ databases">
        <title>Draft genome sequences of two oriental melons (Cucumis melo L. var makuwa).</title>
        <authorList>
            <person name="Kwon S.-Y."/>
        </authorList>
    </citation>
    <scope>NUCLEOTIDE SEQUENCE [LARGE SCALE GENOMIC DNA]</scope>
    <source>
        <strain evidence="3">cv. SW 3</strain>
        <tissue evidence="2">Leaf</tissue>
    </source>
</reference>
<evidence type="ECO:0000313" key="2">
    <source>
        <dbReference type="EMBL" id="KAA0032216.1"/>
    </source>
</evidence>
<dbReference type="Proteomes" id="UP000321393">
    <property type="component" value="Unassembled WGS sequence"/>
</dbReference>
<name>A0A5A7SQC3_CUCMM</name>
<feature type="region of interest" description="Disordered" evidence="1">
    <location>
        <begin position="111"/>
        <end position="135"/>
    </location>
</feature>
<dbReference type="EMBL" id="SSTE01021801">
    <property type="protein sequence ID" value="KAA0032216.1"/>
    <property type="molecule type" value="Genomic_DNA"/>
</dbReference>
<feature type="region of interest" description="Disordered" evidence="1">
    <location>
        <begin position="1"/>
        <end position="43"/>
    </location>
</feature>
<evidence type="ECO:0000313" key="3">
    <source>
        <dbReference type="Proteomes" id="UP000321393"/>
    </source>
</evidence>
<gene>
    <name evidence="2" type="ORF">E6C27_scaffold219G00280</name>
</gene>
<accession>A0A5A7SQC3</accession>
<comment type="caution">
    <text evidence="2">The sequence shown here is derived from an EMBL/GenBank/DDBJ whole genome shotgun (WGS) entry which is preliminary data.</text>
</comment>
<feature type="compositionally biased region" description="Polar residues" evidence="1">
    <location>
        <begin position="126"/>
        <end position="135"/>
    </location>
</feature>
<dbReference type="AlphaFoldDB" id="A0A5A7SQC3"/>
<feature type="compositionally biased region" description="Basic and acidic residues" evidence="1">
    <location>
        <begin position="1"/>
        <end position="12"/>
    </location>
</feature>